<organism evidence="16 17">
    <name type="scientific">Drosophila mauritiana</name>
    <name type="common">Fruit fly</name>
    <dbReference type="NCBI Taxonomy" id="7226"/>
    <lineage>
        <taxon>Eukaryota</taxon>
        <taxon>Metazoa</taxon>
        <taxon>Ecdysozoa</taxon>
        <taxon>Arthropoda</taxon>
        <taxon>Hexapoda</taxon>
        <taxon>Insecta</taxon>
        <taxon>Pterygota</taxon>
        <taxon>Neoptera</taxon>
        <taxon>Endopterygota</taxon>
        <taxon>Diptera</taxon>
        <taxon>Brachycera</taxon>
        <taxon>Muscomorpha</taxon>
        <taxon>Ephydroidea</taxon>
        <taxon>Drosophilidae</taxon>
        <taxon>Drosophila</taxon>
        <taxon>Sophophora</taxon>
    </lineage>
</organism>
<comment type="catalytic activity">
    <reaction evidence="1 9">
        <text>S-ubiquitinyl-[E2 ubiquitin-conjugating enzyme]-L-cysteine + [acceptor protein]-L-lysine = [E2 ubiquitin-conjugating enzyme]-L-cysteine + N(6)-ubiquitinyl-[acceptor protein]-L-lysine.</text>
        <dbReference type="EC" id="2.3.2.26"/>
    </reaction>
</comment>
<dbReference type="PROSITE" id="PS50020">
    <property type="entry name" value="WW_DOMAIN_2"/>
    <property type="match status" value="3"/>
</dbReference>
<feature type="region of interest" description="Disordered" evidence="12">
    <location>
        <begin position="1"/>
        <end position="59"/>
    </location>
</feature>
<evidence type="ECO:0000256" key="2">
    <source>
        <dbReference type="ARBA" id="ARBA00004496"/>
    </source>
</evidence>
<dbReference type="InterPro" id="IPR035892">
    <property type="entry name" value="C2_domain_sf"/>
</dbReference>
<dbReference type="CTD" id="4734"/>
<evidence type="ECO:0000256" key="12">
    <source>
        <dbReference type="SAM" id="MobiDB-lite"/>
    </source>
</evidence>
<feature type="domain" description="C2" evidence="13">
    <location>
        <begin position="52"/>
        <end position="175"/>
    </location>
</feature>
<dbReference type="Gene3D" id="3.30.2410.10">
    <property type="entry name" value="Hect, E3 ligase catalytic domain"/>
    <property type="match status" value="1"/>
</dbReference>
<dbReference type="CDD" id="cd00078">
    <property type="entry name" value="HECTc"/>
    <property type="match status" value="1"/>
</dbReference>
<evidence type="ECO:0000256" key="6">
    <source>
        <dbReference type="ARBA" id="ARBA00022737"/>
    </source>
</evidence>
<dbReference type="InterPro" id="IPR000569">
    <property type="entry name" value="HECT_dom"/>
</dbReference>
<dbReference type="InterPro" id="IPR000008">
    <property type="entry name" value="C2_dom"/>
</dbReference>
<sequence length="932" mass="106320">MSARSSGLVAAAALPVPSSSSSAAGGDVPRPPPRRRAASVAGQQQTRQEFGNGHTPRRSLAAVNDSGDSCHLRIVVLTGQSLAKKDIFGASDPYVRIDLNTINGDINIDSVLTKTKKKTLNPTWNEEFIFRVKPSEHKLVFQVFDENRLTRDDFLGMVELTLVNLPTEQEGRTIGEQSYTLRPRRSVGAKSRIKGTLRIYHAFIRETREQSEPSSGNSDGEWEHVEATNAGETYAQPHPFPTGGHDALPAGWEERQDANGRTYYVNHTARTTQWERPTVLNSHSSQSTDDQLASDFQRRFHISVDDTESGRSARPRNAALMETLASEESSEDEDVAECGEEMVDLQNNQANCLHCGELHDNDEAEEYVDGEEDNSELQPPTPDPDQPSATSRSAQTCDILDRNLYLKRIFNEDTDHTDSHNPSDISAPSTRRNSEEDNAAVPPMEQRSTGGEEEPLPPRWSMQVAPNGRTFFIDHASRRTTWIDPRNGRASPMPNQTRRVEDDLGPLPEGWEERVHTDGRVFYIDHNTRTTQWEDPRLSNPNIAGQAVPYSRDYKQKYEYFKSHIRKPTNVPNKFEIRIRRTSILEDSYRIISSVTKTDLLKTKLWVEFEGETGLDYGGLAREWFYLLSKEMFNPYYGLFEYSAMDNYTLQINNGSGLCNEEHLSYFKFIGRIAGMAVYHGKLLDAFFIRPFYKMMLQKPIDLKDMESVDTEYYNSLMWIKENDPRILELTFCLDEDVFGQKSQHELKPGGANIDVTNENKDEYIKLVIEWRFVARVKEQMSSFLDGFGSIIPLNLIKIFDEHELELLMCGIQNIDVKDWRENTLYKGDYHMNHIIIQWFWRAVLSFSNEMRSRLLQFVTGTSRVPMNGFKELYGSNGPQMFTIEKWGTPNNFPRAHTCFNRLDLPPYEGYLQLKDKLIKAIEGSQGFAGVD</sequence>
<feature type="compositionally biased region" description="Polar residues" evidence="12">
    <location>
        <begin position="387"/>
        <end position="396"/>
    </location>
</feature>
<dbReference type="GO" id="GO:0061630">
    <property type="term" value="F:ubiquitin protein ligase activity"/>
    <property type="evidence" value="ECO:0007669"/>
    <property type="project" value="UniProtKB-EC"/>
</dbReference>
<dbReference type="GO" id="GO:0048666">
    <property type="term" value="P:neuron development"/>
    <property type="evidence" value="ECO:0007669"/>
    <property type="project" value="UniProtKB-ARBA"/>
</dbReference>
<dbReference type="PANTHER" id="PTHR11254">
    <property type="entry name" value="HECT DOMAIN UBIQUITIN-PROTEIN LIGASE"/>
    <property type="match status" value="1"/>
</dbReference>
<evidence type="ECO:0000259" key="13">
    <source>
        <dbReference type="PROSITE" id="PS50004"/>
    </source>
</evidence>
<dbReference type="PROSITE" id="PS50237">
    <property type="entry name" value="HECT"/>
    <property type="match status" value="1"/>
</dbReference>
<keyword evidence="6" id="KW-0677">Repeat</keyword>
<dbReference type="GO" id="GO:0008586">
    <property type="term" value="P:imaginal disc-derived wing vein morphogenesis"/>
    <property type="evidence" value="ECO:0007669"/>
    <property type="project" value="UniProtKB-ARBA"/>
</dbReference>
<dbReference type="GO" id="GO:0031623">
    <property type="term" value="P:receptor internalization"/>
    <property type="evidence" value="ECO:0007669"/>
    <property type="project" value="UniProtKB-ARBA"/>
</dbReference>
<evidence type="ECO:0000256" key="5">
    <source>
        <dbReference type="ARBA" id="ARBA00022679"/>
    </source>
</evidence>
<dbReference type="GO" id="GO:0048260">
    <property type="term" value="P:positive regulation of receptor-mediated endocytosis"/>
    <property type="evidence" value="ECO:0007669"/>
    <property type="project" value="UniProtKB-ARBA"/>
</dbReference>
<evidence type="ECO:0000313" key="16">
    <source>
        <dbReference type="Proteomes" id="UP000515162"/>
    </source>
</evidence>
<evidence type="ECO:0000256" key="8">
    <source>
        <dbReference type="ARBA" id="ARBA00022976"/>
    </source>
</evidence>
<evidence type="ECO:0000256" key="10">
    <source>
        <dbReference type="PIRSR" id="PIRSR001569-1"/>
    </source>
</evidence>
<keyword evidence="16" id="KW-1185">Reference proteome</keyword>
<evidence type="ECO:0000259" key="15">
    <source>
        <dbReference type="PROSITE" id="PS50237"/>
    </source>
</evidence>
<dbReference type="RefSeq" id="XP_033160283.1">
    <property type="nucleotide sequence ID" value="XM_033304392.1"/>
</dbReference>
<feature type="region of interest" description="Disordered" evidence="12">
    <location>
        <begin position="413"/>
        <end position="463"/>
    </location>
</feature>
<dbReference type="FunFam" id="3.30.2160.10:FF:000001">
    <property type="entry name" value="E3 ubiquitin-protein ligase NEDD4-like"/>
    <property type="match status" value="1"/>
</dbReference>
<keyword evidence="8" id="KW-0914">Notch signaling pathway</keyword>
<dbReference type="SUPFAM" id="SSF56204">
    <property type="entry name" value="Hect, E3 ligase catalytic domain"/>
    <property type="match status" value="1"/>
</dbReference>
<dbReference type="SMART" id="SM00119">
    <property type="entry name" value="HECTc"/>
    <property type="match status" value="1"/>
</dbReference>
<dbReference type="InterPro" id="IPR035983">
    <property type="entry name" value="Hect_E3_ubiquitin_ligase"/>
</dbReference>
<keyword evidence="4" id="KW-0963">Cytoplasm</keyword>
<feature type="compositionally biased region" description="Low complexity" evidence="12">
    <location>
        <begin position="1"/>
        <end position="25"/>
    </location>
</feature>
<dbReference type="FunFam" id="3.90.1750.10:FF:000001">
    <property type="entry name" value="E3 ubiquitin-protein ligase NEDD4-like"/>
    <property type="match status" value="1"/>
</dbReference>
<dbReference type="SUPFAM" id="SSF51045">
    <property type="entry name" value="WW domain"/>
    <property type="match status" value="3"/>
</dbReference>
<dbReference type="Gene3D" id="2.60.40.150">
    <property type="entry name" value="C2 domain"/>
    <property type="match status" value="1"/>
</dbReference>
<dbReference type="FunFam" id="2.20.70.10:FF:000005">
    <property type="entry name" value="E3 ubiquitin-protein ligase"/>
    <property type="match status" value="1"/>
</dbReference>
<dbReference type="Gene3D" id="3.30.2160.10">
    <property type="entry name" value="Hect, E3 ligase catalytic domain"/>
    <property type="match status" value="1"/>
</dbReference>
<dbReference type="Proteomes" id="UP000515162">
    <property type="component" value="Chromosome 3L"/>
</dbReference>
<dbReference type="PANTHER" id="PTHR11254:SF440">
    <property type="entry name" value="E3 UBIQUITIN-PROTEIN LIGASE NEDD-4"/>
    <property type="match status" value="1"/>
</dbReference>
<feature type="compositionally biased region" description="Polar residues" evidence="12">
    <location>
        <begin position="422"/>
        <end position="431"/>
    </location>
</feature>
<dbReference type="GO" id="GO:0007219">
    <property type="term" value="P:Notch signaling pathway"/>
    <property type="evidence" value="ECO:0007669"/>
    <property type="project" value="UniProtKB-KW"/>
</dbReference>
<keyword evidence="5 9" id="KW-0808">Transferase</keyword>
<dbReference type="GO" id="GO:0042176">
    <property type="term" value="P:regulation of protein catabolic process"/>
    <property type="evidence" value="ECO:0007669"/>
    <property type="project" value="UniProtKB-ARBA"/>
</dbReference>
<dbReference type="Pfam" id="PF00632">
    <property type="entry name" value="HECT"/>
    <property type="match status" value="1"/>
</dbReference>
<feature type="domain" description="WW" evidence="14">
    <location>
        <begin position="454"/>
        <end position="487"/>
    </location>
</feature>
<dbReference type="PROSITE" id="PS01159">
    <property type="entry name" value="WW_DOMAIN_1"/>
    <property type="match status" value="3"/>
</dbReference>
<dbReference type="PRINTS" id="PR00360">
    <property type="entry name" value="C2DOMAIN"/>
</dbReference>
<feature type="active site" description="Glycyl thioester intermediate" evidence="10 11">
    <location>
        <position position="899"/>
    </location>
</feature>
<dbReference type="Pfam" id="PF00397">
    <property type="entry name" value="WW"/>
    <property type="match status" value="3"/>
</dbReference>
<feature type="domain" description="HECT" evidence="15">
    <location>
        <begin position="597"/>
        <end position="931"/>
    </location>
</feature>
<evidence type="ECO:0000259" key="14">
    <source>
        <dbReference type="PROSITE" id="PS50020"/>
    </source>
</evidence>
<dbReference type="PROSITE" id="PS50004">
    <property type="entry name" value="C2"/>
    <property type="match status" value="1"/>
</dbReference>
<dbReference type="AlphaFoldDB" id="A0A6P8JVX7"/>
<evidence type="ECO:0000256" key="11">
    <source>
        <dbReference type="PROSITE-ProRule" id="PRU00104"/>
    </source>
</evidence>
<accession>A0A6P8JVX7</accession>
<evidence type="ECO:0000256" key="7">
    <source>
        <dbReference type="ARBA" id="ARBA00022786"/>
    </source>
</evidence>
<evidence type="ECO:0000313" key="17">
    <source>
        <dbReference type="RefSeq" id="XP_033160283.1"/>
    </source>
</evidence>
<feature type="domain" description="WW" evidence="14">
    <location>
        <begin position="246"/>
        <end position="279"/>
    </location>
</feature>
<dbReference type="CDD" id="cd00201">
    <property type="entry name" value="WW"/>
    <property type="match status" value="3"/>
</dbReference>
<evidence type="ECO:0000256" key="1">
    <source>
        <dbReference type="ARBA" id="ARBA00000885"/>
    </source>
</evidence>
<dbReference type="GO" id="GO:0016567">
    <property type="term" value="P:protein ubiquitination"/>
    <property type="evidence" value="ECO:0007669"/>
    <property type="project" value="UniProtKB-UniPathway"/>
</dbReference>
<dbReference type="FunFam" id="2.20.70.10:FF:000037">
    <property type="entry name" value="E3 ubiquitin-protein ligase nedd-4"/>
    <property type="match status" value="1"/>
</dbReference>
<dbReference type="FunFam" id="3.30.2410.10:FF:000001">
    <property type="entry name" value="E3 ubiquitin-protein ligase NEDD4-like"/>
    <property type="match status" value="1"/>
</dbReference>
<dbReference type="GeneID" id="117141083"/>
<dbReference type="SMART" id="SM00456">
    <property type="entry name" value="WW"/>
    <property type="match status" value="3"/>
</dbReference>
<dbReference type="Gene3D" id="2.20.70.10">
    <property type="match status" value="2"/>
</dbReference>
<dbReference type="GO" id="GO:0019871">
    <property type="term" value="F:sodium channel inhibitor activity"/>
    <property type="evidence" value="ECO:0007669"/>
    <property type="project" value="TreeGrafter"/>
</dbReference>
<feature type="domain" description="WW" evidence="14">
    <location>
        <begin position="505"/>
        <end position="538"/>
    </location>
</feature>
<keyword evidence="7 9" id="KW-0833">Ubl conjugation pathway</keyword>
<reference evidence="17" key="1">
    <citation type="submission" date="2025-08" db="UniProtKB">
        <authorList>
            <consortium name="RefSeq"/>
        </authorList>
    </citation>
    <scope>IDENTIFICATION</scope>
    <source>
        <strain evidence="17">Mau12</strain>
        <tissue evidence="17">Whole Body</tissue>
    </source>
</reference>
<protein>
    <recommendedName>
        <fullName evidence="9">E3 ubiquitin-protein ligase</fullName>
        <ecNumber evidence="9">2.3.2.26</ecNumber>
    </recommendedName>
</protein>
<dbReference type="GO" id="GO:0045202">
    <property type="term" value="C:synapse"/>
    <property type="evidence" value="ECO:0007669"/>
    <property type="project" value="UniProtKB-ARBA"/>
</dbReference>
<proteinExistence type="predicted"/>
<feature type="compositionally biased region" description="Acidic residues" evidence="12">
    <location>
        <begin position="366"/>
        <end position="375"/>
    </location>
</feature>
<dbReference type="Pfam" id="PF00168">
    <property type="entry name" value="C2"/>
    <property type="match status" value="1"/>
</dbReference>
<dbReference type="GO" id="GO:0006511">
    <property type="term" value="P:ubiquitin-dependent protein catabolic process"/>
    <property type="evidence" value="ECO:0007669"/>
    <property type="project" value="InterPro"/>
</dbReference>
<gene>
    <name evidence="17" type="primary">LOC117141083</name>
</gene>
<dbReference type="InterPro" id="IPR050409">
    <property type="entry name" value="E3_ubiq-protein_ligase"/>
</dbReference>
<dbReference type="SMART" id="SM00239">
    <property type="entry name" value="C2"/>
    <property type="match status" value="1"/>
</dbReference>
<comment type="pathway">
    <text evidence="3 9">Protein modification; protein ubiquitination.</text>
</comment>
<dbReference type="PIRSF" id="PIRSF001569">
    <property type="entry name" value="E3_ub_ligase_SMURF1"/>
    <property type="match status" value="1"/>
</dbReference>
<dbReference type="GO" id="GO:0045879">
    <property type="term" value="P:negative regulation of smoothened signaling pathway"/>
    <property type="evidence" value="ECO:0007669"/>
    <property type="project" value="UniProtKB-ARBA"/>
</dbReference>
<feature type="region of interest" description="Disordered" evidence="12">
    <location>
        <begin position="366"/>
        <end position="397"/>
    </location>
</feature>
<dbReference type="InterPro" id="IPR001202">
    <property type="entry name" value="WW_dom"/>
</dbReference>
<name>A0A6P8JVX7_DROMA</name>
<feature type="region of interest" description="Disordered" evidence="12">
    <location>
        <begin position="483"/>
        <end position="511"/>
    </location>
</feature>
<evidence type="ECO:0000256" key="9">
    <source>
        <dbReference type="PIRNR" id="PIRNR001569"/>
    </source>
</evidence>
<dbReference type="UniPathway" id="UPA00143"/>
<dbReference type="GO" id="GO:0005737">
    <property type="term" value="C:cytoplasm"/>
    <property type="evidence" value="ECO:0007669"/>
    <property type="project" value="UniProtKB-SubCell"/>
</dbReference>
<dbReference type="FunFam" id="2.60.40.150:FF:000096">
    <property type="entry name" value="E3 ubiquitin-protein ligase Nedd-4"/>
    <property type="match status" value="1"/>
</dbReference>
<evidence type="ECO:0000256" key="4">
    <source>
        <dbReference type="ARBA" id="ARBA00022490"/>
    </source>
</evidence>
<comment type="subcellular location">
    <subcellularLocation>
        <location evidence="2">Cytoplasm</location>
    </subcellularLocation>
</comment>
<dbReference type="SUPFAM" id="SSF49562">
    <property type="entry name" value="C2 domain (Calcium/lipid-binding domain, CaLB)"/>
    <property type="match status" value="1"/>
</dbReference>
<dbReference type="FunFam" id="2.20.70.10:FF:000021">
    <property type="entry name" value="E3 ubiquitin-protein ligase NEDD4"/>
    <property type="match status" value="1"/>
</dbReference>
<dbReference type="Gene3D" id="3.90.1750.10">
    <property type="entry name" value="Hect, E3 ligase catalytic domains"/>
    <property type="match status" value="1"/>
</dbReference>
<evidence type="ECO:0000256" key="3">
    <source>
        <dbReference type="ARBA" id="ARBA00004906"/>
    </source>
</evidence>
<dbReference type="InterPro" id="IPR036020">
    <property type="entry name" value="WW_dom_sf"/>
</dbReference>
<dbReference type="InterPro" id="IPR024928">
    <property type="entry name" value="E3_ub_ligase_SMURF1"/>
</dbReference>
<dbReference type="GO" id="GO:0005112">
    <property type="term" value="F:Notch binding"/>
    <property type="evidence" value="ECO:0007669"/>
    <property type="project" value="UniProtKB-ARBA"/>
</dbReference>
<dbReference type="GO" id="GO:0045746">
    <property type="term" value="P:negative regulation of Notch signaling pathway"/>
    <property type="evidence" value="ECO:0007669"/>
    <property type="project" value="UniProtKB-ARBA"/>
</dbReference>
<dbReference type="CDD" id="cd04033">
    <property type="entry name" value="C2_NEDD4_NEDD4L"/>
    <property type="match status" value="1"/>
</dbReference>
<dbReference type="GO" id="GO:0048814">
    <property type="term" value="P:regulation of dendrite morphogenesis"/>
    <property type="evidence" value="ECO:0007669"/>
    <property type="project" value="TreeGrafter"/>
</dbReference>
<dbReference type="EC" id="2.3.2.26" evidence="9"/>